<keyword evidence="6 7" id="KW-0472">Membrane</keyword>
<keyword evidence="5 7" id="KW-1133">Transmembrane helix</keyword>
<keyword evidence="2 7" id="KW-0812">Transmembrane</keyword>
<dbReference type="Gene3D" id="3.40.50.300">
    <property type="entry name" value="P-loop containing nucleotide triphosphate hydrolases"/>
    <property type="match status" value="1"/>
</dbReference>
<protein>
    <submittedName>
        <fullName evidence="10">ABC transporter ATP-binding protein</fullName>
    </submittedName>
</protein>
<dbReference type="EMBL" id="DVMU01000014">
    <property type="protein sequence ID" value="HIU33031.1"/>
    <property type="molecule type" value="Genomic_DNA"/>
</dbReference>
<dbReference type="InterPro" id="IPR039421">
    <property type="entry name" value="Type_1_exporter"/>
</dbReference>
<dbReference type="InterPro" id="IPR003439">
    <property type="entry name" value="ABC_transporter-like_ATP-bd"/>
</dbReference>
<dbReference type="Pfam" id="PF00005">
    <property type="entry name" value="ABC_tran"/>
    <property type="match status" value="1"/>
</dbReference>
<feature type="transmembrane region" description="Helical" evidence="7">
    <location>
        <begin position="21"/>
        <end position="45"/>
    </location>
</feature>
<dbReference type="PROSITE" id="PS50929">
    <property type="entry name" value="ABC_TM1F"/>
    <property type="match status" value="1"/>
</dbReference>
<feature type="transmembrane region" description="Helical" evidence="7">
    <location>
        <begin position="57"/>
        <end position="75"/>
    </location>
</feature>
<evidence type="ECO:0000256" key="3">
    <source>
        <dbReference type="ARBA" id="ARBA00022741"/>
    </source>
</evidence>
<evidence type="ECO:0000256" key="4">
    <source>
        <dbReference type="ARBA" id="ARBA00022840"/>
    </source>
</evidence>
<name>A0A9D1IAE1_9FIRM</name>
<reference evidence="10" key="2">
    <citation type="journal article" date="2021" name="PeerJ">
        <title>Extensive microbial diversity within the chicken gut microbiome revealed by metagenomics and culture.</title>
        <authorList>
            <person name="Gilroy R."/>
            <person name="Ravi A."/>
            <person name="Getino M."/>
            <person name="Pursley I."/>
            <person name="Horton D.L."/>
            <person name="Alikhan N.F."/>
            <person name="Baker D."/>
            <person name="Gharbi K."/>
            <person name="Hall N."/>
            <person name="Watson M."/>
            <person name="Adriaenssens E.M."/>
            <person name="Foster-Nyarko E."/>
            <person name="Jarju S."/>
            <person name="Secka A."/>
            <person name="Antonio M."/>
            <person name="Oren A."/>
            <person name="Chaudhuri R.R."/>
            <person name="La Ragione R."/>
            <person name="Hildebrand F."/>
            <person name="Pallen M.J."/>
        </authorList>
    </citation>
    <scope>NUCLEOTIDE SEQUENCE</scope>
    <source>
        <strain evidence="10">ChiHcec3-11533</strain>
    </source>
</reference>
<dbReference type="Proteomes" id="UP000824072">
    <property type="component" value="Unassembled WGS sequence"/>
</dbReference>
<dbReference type="InterPro" id="IPR036640">
    <property type="entry name" value="ABC1_TM_sf"/>
</dbReference>
<evidence type="ECO:0000256" key="7">
    <source>
        <dbReference type="SAM" id="Phobius"/>
    </source>
</evidence>
<gene>
    <name evidence="10" type="ORF">IAB02_00580</name>
</gene>
<comment type="subcellular location">
    <subcellularLocation>
        <location evidence="1">Cell membrane</location>
        <topology evidence="1">Multi-pass membrane protein</topology>
    </subcellularLocation>
</comment>
<dbReference type="InterPro" id="IPR003593">
    <property type="entry name" value="AAA+_ATPase"/>
</dbReference>
<evidence type="ECO:0000256" key="1">
    <source>
        <dbReference type="ARBA" id="ARBA00004651"/>
    </source>
</evidence>
<dbReference type="AlphaFoldDB" id="A0A9D1IAE1"/>
<evidence type="ECO:0000313" key="11">
    <source>
        <dbReference type="Proteomes" id="UP000824072"/>
    </source>
</evidence>
<dbReference type="SUPFAM" id="SSF90123">
    <property type="entry name" value="ABC transporter transmembrane region"/>
    <property type="match status" value="1"/>
</dbReference>
<reference evidence="10" key="1">
    <citation type="submission" date="2020-10" db="EMBL/GenBank/DDBJ databases">
        <authorList>
            <person name="Gilroy R."/>
        </authorList>
    </citation>
    <scope>NUCLEOTIDE SEQUENCE</scope>
    <source>
        <strain evidence="10">ChiHcec3-11533</strain>
    </source>
</reference>
<dbReference type="CDD" id="cd18549">
    <property type="entry name" value="ABC_6TM_YwjA_like"/>
    <property type="match status" value="1"/>
</dbReference>
<evidence type="ECO:0000256" key="2">
    <source>
        <dbReference type="ARBA" id="ARBA00022692"/>
    </source>
</evidence>
<accession>A0A9D1IAE1</accession>
<dbReference type="GO" id="GO:0015421">
    <property type="term" value="F:ABC-type oligopeptide transporter activity"/>
    <property type="evidence" value="ECO:0007669"/>
    <property type="project" value="TreeGrafter"/>
</dbReference>
<dbReference type="PANTHER" id="PTHR43394">
    <property type="entry name" value="ATP-DEPENDENT PERMEASE MDL1, MITOCHONDRIAL"/>
    <property type="match status" value="1"/>
</dbReference>
<dbReference type="FunFam" id="3.40.50.300:FF:000218">
    <property type="entry name" value="Multidrug ABC transporter ATP-binding protein"/>
    <property type="match status" value="1"/>
</dbReference>
<proteinExistence type="predicted"/>
<feature type="domain" description="ABC transmembrane type-1" evidence="9">
    <location>
        <begin position="23"/>
        <end position="308"/>
    </location>
</feature>
<dbReference type="SUPFAM" id="SSF52540">
    <property type="entry name" value="P-loop containing nucleoside triphosphate hydrolases"/>
    <property type="match status" value="1"/>
</dbReference>
<evidence type="ECO:0000259" key="8">
    <source>
        <dbReference type="PROSITE" id="PS50893"/>
    </source>
</evidence>
<evidence type="ECO:0000313" key="10">
    <source>
        <dbReference type="EMBL" id="HIU33031.1"/>
    </source>
</evidence>
<evidence type="ECO:0000259" key="9">
    <source>
        <dbReference type="PROSITE" id="PS50929"/>
    </source>
</evidence>
<dbReference type="PANTHER" id="PTHR43394:SF1">
    <property type="entry name" value="ATP-BINDING CASSETTE SUB-FAMILY B MEMBER 10, MITOCHONDRIAL"/>
    <property type="match status" value="1"/>
</dbReference>
<keyword evidence="4 10" id="KW-0067">ATP-binding</keyword>
<dbReference type="GO" id="GO:0005886">
    <property type="term" value="C:plasma membrane"/>
    <property type="evidence" value="ECO:0007669"/>
    <property type="project" value="UniProtKB-SubCell"/>
</dbReference>
<dbReference type="InterPro" id="IPR017871">
    <property type="entry name" value="ABC_transporter-like_CS"/>
</dbReference>
<dbReference type="PROSITE" id="PS50893">
    <property type="entry name" value="ABC_TRANSPORTER_2"/>
    <property type="match status" value="1"/>
</dbReference>
<dbReference type="Pfam" id="PF00664">
    <property type="entry name" value="ABC_membrane"/>
    <property type="match status" value="1"/>
</dbReference>
<dbReference type="GO" id="GO:0005524">
    <property type="term" value="F:ATP binding"/>
    <property type="evidence" value="ECO:0007669"/>
    <property type="project" value="UniProtKB-KW"/>
</dbReference>
<feature type="domain" description="ABC transporter" evidence="8">
    <location>
        <begin position="342"/>
        <end position="577"/>
    </location>
</feature>
<dbReference type="InterPro" id="IPR011527">
    <property type="entry name" value="ABC1_TM_dom"/>
</dbReference>
<dbReference type="Gene3D" id="1.20.1560.10">
    <property type="entry name" value="ABC transporter type 1, transmembrane domain"/>
    <property type="match status" value="1"/>
</dbReference>
<dbReference type="PROSITE" id="PS00211">
    <property type="entry name" value="ABC_TRANSPORTER_1"/>
    <property type="match status" value="1"/>
</dbReference>
<dbReference type="InterPro" id="IPR027417">
    <property type="entry name" value="P-loop_NTPase"/>
</dbReference>
<sequence>MRANIALFRNFLPYFRPYWRTLALDLFFAALTTLCDLALPLIIRFFTDAAQNAPEKLSVGIVLLLGGIYLLLRLIDAAANYYMQSIGHVMGTRIETDMRRDMFCHLQRLSHSFYDGTKIGQIMSRITTDLFDITEFAHHMPEEYFIITIKILVAFVILLTMNIPLTLIIFAIFPFMIFFSIKFSKRMRQSYKESRHQLGELNAQVEDSLSGIRVVKSFANEHLEEEKFARGNQGFLKIKRRMYSNMAGFHSVTRLFDGLMYIAVVVLGALFLQAGQISAAEYVAYLLYVSTLLTSIRRIIEFSEQLMRGLTGFERFQEIMDEPVEIDDAPGAIDIKDVRGEITFDHVSFAYDTGRQNVLTDINLHVAPGESIALVGPSGGGKTTLLSLLPRFYEATSGRILLDGRDIRQCTLHSLRSQIGVVQQDVYLFSGTVIDNIRYGRPDATDEEIIEAAKRAGADEFIQELENGYYTYVGEHGARLSGGQKQRISIARVFLKNPPVLILDEATSALDNESEHLVQLSLERLMRGRTTFTIAHRLTTIRGAKVILVLTEEGIVEQGSHEELMAKKGVYYSLYRLYSQQEPA</sequence>
<evidence type="ECO:0000256" key="5">
    <source>
        <dbReference type="ARBA" id="ARBA00022989"/>
    </source>
</evidence>
<keyword evidence="3" id="KW-0547">Nucleotide-binding</keyword>
<dbReference type="SMART" id="SM00382">
    <property type="entry name" value="AAA"/>
    <property type="match status" value="1"/>
</dbReference>
<organism evidence="10 11">
    <name type="scientific">Candidatus Pullichristensenella excrementigallinarum</name>
    <dbReference type="NCBI Taxonomy" id="2840907"/>
    <lineage>
        <taxon>Bacteria</taxon>
        <taxon>Bacillati</taxon>
        <taxon>Bacillota</taxon>
        <taxon>Clostridia</taxon>
        <taxon>Candidatus Pullichristensenella</taxon>
    </lineage>
</organism>
<comment type="caution">
    <text evidence="10">The sequence shown here is derived from an EMBL/GenBank/DDBJ whole genome shotgun (WGS) entry which is preliminary data.</text>
</comment>
<evidence type="ECO:0000256" key="6">
    <source>
        <dbReference type="ARBA" id="ARBA00023136"/>
    </source>
</evidence>
<dbReference type="GO" id="GO:0016887">
    <property type="term" value="F:ATP hydrolysis activity"/>
    <property type="evidence" value="ECO:0007669"/>
    <property type="project" value="InterPro"/>
</dbReference>